<dbReference type="GO" id="GO:0051213">
    <property type="term" value="F:dioxygenase activity"/>
    <property type="evidence" value="ECO:0007669"/>
    <property type="project" value="UniProtKB-KW"/>
</dbReference>
<organism evidence="8 9">
    <name type="scientific">Sodiomyces alkalinus (strain CBS 110278 / VKM F-3762 / F11)</name>
    <name type="common">Alkaliphilic filamentous fungus</name>
    <dbReference type="NCBI Taxonomy" id="1314773"/>
    <lineage>
        <taxon>Eukaryota</taxon>
        <taxon>Fungi</taxon>
        <taxon>Dikarya</taxon>
        <taxon>Ascomycota</taxon>
        <taxon>Pezizomycotina</taxon>
        <taxon>Sordariomycetes</taxon>
        <taxon>Hypocreomycetidae</taxon>
        <taxon>Glomerellales</taxon>
        <taxon>Plectosphaerellaceae</taxon>
        <taxon>Sodiomyces</taxon>
    </lineage>
</organism>
<dbReference type="Gene3D" id="3.60.130.10">
    <property type="entry name" value="Clavaminate synthase-like"/>
    <property type="match status" value="1"/>
</dbReference>
<dbReference type="OrthoDB" id="406634at2759"/>
<dbReference type="GO" id="GO:0045329">
    <property type="term" value="P:carnitine biosynthetic process"/>
    <property type="evidence" value="ECO:0007669"/>
    <property type="project" value="TreeGrafter"/>
</dbReference>
<sequence>MPPRLLSPRFLKARALQGLQGQTSCAADFPRVAPFHTTTSRRNIELWEEASRPDVVKCKYHDKYYTLPALWLRDNCPQSRSPSSGNKSFATAEIPPDLRIKSVRKTSDGNWQFEWRNDIPRFAERGHVSVFTPQQLEELVSRPSAGRAGYLMQDVRRQLPREVAPPIFWDKRILLNRRLREIDYKDWMQRGDEFHRAVLELALTGLVFIQNVPQTKQAVVDMGLQFGALQETFYGRTWDVVSKPQAENVAYTSEYLGLHSDMLYLPQPPKLQFLHCLENDATGGESLFSDAWRAAYEFVHFRPADAHPLAWHSIGFHYDANGFSYYQYRPVLTFDSPRRALRGHPSEFAGRSSSPANLGDLTSVSWSPPFQMPFAAPDSPSADRAFRRWHASAAKFQALLEDERNMVRRRLRPGECVVFDNRRVLHGRTAFDPASGRRHLHGAYVAMEDWNSTFHRVPTHILDETRELPEPAPRSRTQLAEYLIARMGENAVGKNGKPTKPSSVS</sequence>
<evidence type="ECO:0000256" key="6">
    <source>
        <dbReference type="ARBA" id="ARBA00023004"/>
    </source>
</evidence>
<evidence type="ECO:0000256" key="5">
    <source>
        <dbReference type="ARBA" id="ARBA00023002"/>
    </source>
</evidence>
<dbReference type="GeneID" id="39580193"/>
<reference evidence="8 9" key="1">
    <citation type="journal article" date="2018" name="Mol. Ecol.">
        <title>The obligate alkalophilic soda-lake fungus Sodiomyces alkalinus has shifted to a protein diet.</title>
        <authorList>
            <person name="Grum-Grzhimaylo A.A."/>
            <person name="Falkoski D.L."/>
            <person name="van den Heuvel J."/>
            <person name="Valero-Jimenez C.A."/>
            <person name="Min B."/>
            <person name="Choi I.G."/>
            <person name="Lipzen A."/>
            <person name="Daum C.G."/>
            <person name="Aanen D.K."/>
            <person name="Tsang A."/>
            <person name="Henrissat B."/>
            <person name="Bilanenko E.N."/>
            <person name="de Vries R.P."/>
            <person name="van Kan J.A.L."/>
            <person name="Grigoriev I.V."/>
            <person name="Debets A.J.M."/>
        </authorList>
    </citation>
    <scope>NUCLEOTIDE SEQUENCE [LARGE SCALE GENOMIC DNA]</scope>
    <source>
        <strain evidence="8 9">F11</strain>
    </source>
</reference>
<keyword evidence="4" id="KW-0223">Dioxygenase</keyword>
<evidence type="ECO:0000259" key="7">
    <source>
        <dbReference type="Pfam" id="PF02668"/>
    </source>
</evidence>
<dbReference type="CDD" id="cd00250">
    <property type="entry name" value="CAS_like"/>
    <property type="match status" value="1"/>
</dbReference>
<dbReference type="STRING" id="1314773.A0A3N2PWX6"/>
<evidence type="ECO:0000256" key="4">
    <source>
        <dbReference type="ARBA" id="ARBA00022964"/>
    </source>
</evidence>
<keyword evidence="5" id="KW-0560">Oxidoreductase</keyword>
<dbReference type="Pfam" id="PF02668">
    <property type="entry name" value="TauD"/>
    <property type="match status" value="1"/>
</dbReference>
<keyword evidence="6" id="KW-0408">Iron</keyword>
<dbReference type="Gene3D" id="3.30.2020.30">
    <property type="match status" value="1"/>
</dbReference>
<dbReference type="InterPro" id="IPR050411">
    <property type="entry name" value="AlphaKG_dependent_hydroxylases"/>
</dbReference>
<dbReference type="RefSeq" id="XP_028466827.1">
    <property type="nucleotide sequence ID" value="XM_028611715.1"/>
</dbReference>
<dbReference type="PANTHER" id="PTHR10696:SF25">
    <property type="entry name" value="OXIDOREDUCTASE AIM17-RELATED"/>
    <property type="match status" value="1"/>
</dbReference>
<accession>A0A3N2PWX6</accession>
<evidence type="ECO:0000256" key="2">
    <source>
        <dbReference type="ARBA" id="ARBA00008654"/>
    </source>
</evidence>
<dbReference type="GO" id="GO:0005739">
    <property type="term" value="C:mitochondrion"/>
    <property type="evidence" value="ECO:0007669"/>
    <property type="project" value="TreeGrafter"/>
</dbReference>
<evidence type="ECO:0000313" key="9">
    <source>
        <dbReference type="Proteomes" id="UP000272025"/>
    </source>
</evidence>
<feature type="domain" description="TauD/TfdA-like" evidence="7">
    <location>
        <begin position="181"/>
        <end position="444"/>
    </location>
</feature>
<name>A0A3N2PWX6_SODAK</name>
<dbReference type="PANTHER" id="PTHR10696">
    <property type="entry name" value="GAMMA-BUTYROBETAINE HYDROXYLASE-RELATED"/>
    <property type="match status" value="1"/>
</dbReference>
<dbReference type="InterPro" id="IPR038492">
    <property type="entry name" value="GBBH-like_N_sf"/>
</dbReference>
<evidence type="ECO:0000256" key="3">
    <source>
        <dbReference type="ARBA" id="ARBA00022723"/>
    </source>
</evidence>
<comment type="cofactor">
    <cofactor evidence="1">
        <name>Fe(2+)</name>
        <dbReference type="ChEBI" id="CHEBI:29033"/>
    </cofactor>
</comment>
<keyword evidence="9" id="KW-1185">Reference proteome</keyword>
<keyword evidence="3" id="KW-0479">Metal-binding</keyword>
<gene>
    <name evidence="8" type="ORF">SODALDRAFT_332459</name>
</gene>
<proteinExistence type="inferred from homology"/>
<dbReference type="Proteomes" id="UP000272025">
    <property type="component" value="Unassembled WGS sequence"/>
</dbReference>
<evidence type="ECO:0000256" key="1">
    <source>
        <dbReference type="ARBA" id="ARBA00001954"/>
    </source>
</evidence>
<comment type="similarity">
    <text evidence="2">Belongs to the gamma-BBH/TMLD family.</text>
</comment>
<dbReference type="EMBL" id="ML119054">
    <property type="protein sequence ID" value="ROT39021.1"/>
    <property type="molecule type" value="Genomic_DNA"/>
</dbReference>
<dbReference type="AlphaFoldDB" id="A0A3N2PWX6"/>
<dbReference type="SUPFAM" id="SSF51197">
    <property type="entry name" value="Clavaminate synthase-like"/>
    <property type="match status" value="1"/>
</dbReference>
<evidence type="ECO:0000313" key="8">
    <source>
        <dbReference type="EMBL" id="ROT39021.1"/>
    </source>
</evidence>
<dbReference type="GO" id="GO:0046872">
    <property type="term" value="F:metal ion binding"/>
    <property type="evidence" value="ECO:0007669"/>
    <property type="project" value="UniProtKB-KW"/>
</dbReference>
<dbReference type="InterPro" id="IPR003819">
    <property type="entry name" value="TauD/TfdA-like"/>
</dbReference>
<dbReference type="InterPro" id="IPR042098">
    <property type="entry name" value="TauD-like_sf"/>
</dbReference>
<protein>
    <submittedName>
        <fullName evidence="8">Clavaminate synthase-like protein</fullName>
    </submittedName>
</protein>